<organism evidence="5 6">
    <name type="scientific">Allomyces macrogynus (strain ATCC 38327)</name>
    <name type="common">Allomyces javanicus var. macrogynus</name>
    <dbReference type="NCBI Taxonomy" id="578462"/>
    <lineage>
        <taxon>Eukaryota</taxon>
        <taxon>Fungi</taxon>
        <taxon>Fungi incertae sedis</taxon>
        <taxon>Blastocladiomycota</taxon>
        <taxon>Blastocladiomycetes</taxon>
        <taxon>Blastocladiales</taxon>
        <taxon>Blastocladiaceae</taxon>
        <taxon>Allomyces</taxon>
    </lineage>
</organism>
<evidence type="ECO:0000259" key="4">
    <source>
        <dbReference type="PROSITE" id="PS50002"/>
    </source>
</evidence>
<dbReference type="Pfam" id="PF14604">
    <property type="entry name" value="SH3_9"/>
    <property type="match status" value="1"/>
</dbReference>
<dbReference type="SUPFAM" id="SSF50044">
    <property type="entry name" value="SH3-domain"/>
    <property type="match status" value="1"/>
</dbReference>
<name>A0A0L0TA82_ALLM3</name>
<evidence type="ECO:0000313" key="5">
    <source>
        <dbReference type="EMBL" id="KNE71610.1"/>
    </source>
</evidence>
<protein>
    <recommendedName>
        <fullName evidence="4">SH3 domain-containing protein</fullName>
    </recommendedName>
</protein>
<dbReference type="InterPro" id="IPR036028">
    <property type="entry name" value="SH3-like_dom_sf"/>
</dbReference>
<evidence type="ECO:0000256" key="3">
    <source>
        <dbReference type="SAM" id="Phobius"/>
    </source>
</evidence>
<dbReference type="PROSITE" id="PS50002">
    <property type="entry name" value="SH3"/>
    <property type="match status" value="1"/>
</dbReference>
<keyword evidence="1 2" id="KW-0728">SH3 domain</keyword>
<dbReference type="SMART" id="SM00326">
    <property type="entry name" value="SH3"/>
    <property type="match status" value="1"/>
</dbReference>
<dbReference type="OrthoDB" id="5340910at2759"/>
<evidence type="ECO:0000313" key="6">
    <source>
        <dbReference type="Proteomes" id="UP000054350"/>
    </source>
</evidence>
<keyword evidence="6" id="KW-1185">Reference proteome</keyword>
<keyword evidence="3" id="KW-0472">Membrane</keyword>
<sequence length="169" mass="18867">MTVKYAPFPTLHGLSPSASSSSSSPAHIYLAAFLAAGTVLLVLLGVAFCYRQHTRRRRARLAAEIRAQLPPKMPPVPDIVEEADLDTPAPGPESMHRPPAMISTNQVCVRRKVWLPYTPILQDELRLFEGEWVTVLEYFDGHWARGRNALGHEGHFPVYCLEPEAQIDI</sequence>
<feature type="domain" description="SH3" evidence="4">
    <location>
        <begin position="106"/>
        <end position="166"/>
    </location>
</feature>
<accession>A0A0L0TA82</accession>
<reference evidence="5 6" key="1">
    <citation type="submission" date="2009-11" db="EMBL/GenBank/DDBJ databases">
        <title>Annotation of Allomyces macrogynus ATCC 38327.</title>
        <authorList>
            <consortium name="The Broad Institute Genome Sequencing Platform"/>
            <person name="Russ C."/>
            <person name="Cuomo C."/>
            <person name="Burger G."/>
            <person name="Gray M.W."/>
            <person name="Holland P.W.H."/>
            <person name="King N."/>
            <person name="Lang F.B.F."/>
            <person name="Roger A.J."/>
            <person name="Ruiz-Trillo I."/>
            <person name="Young S.K."/>
            <person name="Zeng Q."/>
            <person name="Gargeya S."/>
            <person name="Fitzgerald M."/>
            <person name="Haas B."/>
            <person name="Abouelleil A."/>
            <person name="Alvarado L."/>
            <person name="Arachchi H.M."/>
            <person name="Berlin A."/>
            <person name="Chapman S.B."/>
            <person name="Gearin G."/>
            <person name="Goldberg J."/>
            <person name="Griggs A."/>
            <person name="Gujja S."/>
            <person name="Hansen M."/>
            <person name="Heiman D."/>
            <person name="Howarth C."/>
            <person name="Larimer J."/>
            <person name="Lui A."/>
            <person name="MacDonald P.J.P."/>
            <person name="McCowen C."/>
            <person name="Montmayeur A."/>
            <person name="Murphy C."/>
            <person name="Neiman D."/>
            <person name="Pearson M."/>
            <person name="Priest M."/>
            <person name="Roberts A."/>
            <person name="Saif S."/>
            <person name="Shea T."/>
            <person name="Sisk P."/>
            <person name="Stolte C."/>
            <person name="Sykes S."/>
            <person name="Wortman J."/>
            <person name="Nusbaum C."/>
            <person name="Birren B."/>
        </authorList>
    </citation>
    <scope>NUCLEOTIDE SEQUENCE [LARGE SCALE GENOMIC DNA]</scope>
    <source>
        <strain evidence="5 6">ATCC 38327</strain>
    </source>
</reference>
<dbReference type="EMBL" id="GG745373">
    <property type="protein sequence ID" value="KNE71610.1"/>
    <property type="molecule type" value="Genomic_DNA"/>
</dbReference>
<keyword evidence="3" id="KW-0812">Transmembrane</keyword>
<dbReference type="Proteomes" id="UP000054350">
    <property type="component" value="Unassembled WGS sequence"/>
</dbReference>
<evidence type="ECO:0000256" key="2">
    <source>
        <dbReference type="PROSITE-ProRule" id="PRU00192"/>
    </source>
</evidence>
<keyword evidence="3" id="KW-1133">Transmembrane helix</keyword>
<dbReference type="Gene3D" id="2.30.30.40">
    <property type="entry name" value="SH3 Domains"/>
    <property type="match status" value="1"/>
</dbReference>
<gene>
    <name evidence="5" type="ORF">AMAG_16172</name>
</gene>
<reference evidence="6" key="2">
    <citation type="submission" date="2009-11" db="EMBL/GenBank/DDBJ databases">
        <title>The Genome Sequence of Allomyces macrogynus strain ATCC 38327.</title>
        <authorList>
            <consortium name="The Broad Institute Genome Sequencing Platform"/>
            <person name="Russ C."/>
            <person name="Cuomo C."/>
            <person name="Shea T."/>
            <person name="Young S.K."/>
            <person name="Zeng Q."/>
            <person name="Koehrsen M."/>
            <person name="Haas B."/>
            <person name="Borodovsky M."/>
            <person name="Guigo R."/>
            <person name="Alvarado L."/>
            <person name="Berlin A."/>
            <person name="Borenstein D."/>
            <person name="Chen Z."/>
            <person name="Engels R."/>
            <person name="Freedman E."/>
            <person name="Gellesch M."/>
            <person name="Goldberg J."/>
            <person name="Griggs A."/>
            <person name="Gujja S."/>
            <person name="Heiman D."/>
            <person name="Hepburn T."/>
            <person name="Howarth C."/>
            <person name="Jen D."/>
            <person name="Larson L."/>
            <person name="Lewis B."/>
            <person name="Mehta T."/>
            <person name="Park D."/>
            <person name="Pearson M."/>
            <person name="Roberts A."/>
            <person name="Saif S."/>
            <person name="Shenoy N."/>
            <person name="Sisk P."/>
            <person name="Stolte C."/>
            <person name="Sykes S."/>
            <person name="Walk T."/>
            <person name="White J."/>
            <person name="Yandava C."/>
            <person name="Burger G."/>
            <person name="Gray M.W."/>
            <person name="Holland P.W.H."/>
            <person name="King N."/>
            <person name="Lang F.B.F."/>
            <person name="Roger A.J."/>
            <person name="Ruiz-Trillo I."/>
            <person name="Lander E."/>
            <person name="Nusbaum C."/>
        </authorList>
    </citation>
    <scope>NUCLEOTIDE SEQUENCE [LARGE SCALE GENOMIC DNA]</scope>
    <source>
        <strain evidence="6">ATCC 38327</strain>
    </source>
</reference>
<dbReference type="AlphaFoldDB" id="A0A0L0TA82"/>
<feature type="transmembrane region" description="Helical" evidence="3">
    <location>
        <begin position="26"/>
        <end position="50"/>
    </location>
</feature>
<evidence type="ECO:0000256" key="1">
    <source>
        <dbReference type="ARBA" id="ARBA00022443"/>
    </source>
</evidence>
<proteinExistence type="predicted"/>
<dbReference type="VEuPathDB" id="FungiDB:AMAG_16172"/>
<dbReference type="InterPro" id="IPR001452">
    <property type="entry name" value="SH3_domain"/>
</dbReference>